<feature type="transmembrane region" description="Helical" evidence="1">
    <location>
        <begin position="40"/>
        <end position="58"/>
    </location>
</feature>
<dbReference type="Proteomes" id="UP000324065">
    <property type="component" value="Unassembled WGS sequence"/>
</dbReference>
<gene>
    <name evidence="2" type="ORF">F1188_19985</name>
</gene>
<evidence type="ECO:0000256" key="1">
    <source>
        <dbReference type="SAM" id="Phobius"/>
    </source>
</evidence>
<keyword evidence="1" id="KW-0472">Membrane</keyword>
<dbReference type="AlphaFoldDB" id="A0A5M6I620"/>
<comment type="caution">
    <text evidence="2">The sequence shown here is derived from an EMBL/GenBank/DDBJ whole genome shotgun (WGS) entry which is preliminary data.</text>
</comment>
<keyword evidence="1" id="KW-0812">Transmembrane</keyword>
<name>A0A5M6I620_9PROT</name>
<feature type="transmembrane region" description="Helical" evidence="1">
    <location>
        <begin position="14"/>
        <end position="33"/>
    </location>
</feature>
<dbReference type="EMBL" id="VWPJ01000039">
    <property type="protein sequence ID" value="KAA5603228.1"/>
    <property type="molecule type" value="Genomic_DNA"/>
</dbReference>
<organism evidence="2 3">
    <name type="scientific">Roseospira marina</name>
    <dbReference type="NCBI Taxonomy" id="140057"/>
    <lineage>
        <taxon>Bacteria</taxon>
        <taxon>Pseudomonadati</taxon>
        <taxon>Pseudomonadota</taxon>
        <taxon>Alphaproteobacteria</taxon>
        <taxon>Rhodospirillales</taxon>
        <taxon>Rhodospirillaceae</taxon>
        <taxon>Roseospira</taxon>
    </lineage>
</organism>
<dbReference type="OrthoDB" id="3190163at2"/>
<evidence type="ECO:0000313" key="2">
    <source>
        <dbReference type="EMBL" id="KAA5603228.1"/>
    </source>
</evidence>
<keyword evidence="1" id="KW-1133">Transmembrane helix</keyword>
<protein>
    <recommendedName>
        <fullName evidence="4">PH domain-containing protein</fullName>
    </recommendedName>
</protein>
<reference evidence="2 3" key="1">
    <citation type="submission" date="2019-09" db="EMBL/GenBank/DDBJ databases">
        <title>Genome sequence of Roseospira marina, one of the more divergent members of the non-sulfur purple photosynthetic bacterial family, the Rhodospirillaceae.</title>
        <authorList>
            <person name="Meyer T."/>
            <person name="Kyndt J."/>
        </authorList>
    </citation>
    <scope>NUCLEOTIDE SEQUENCE [LARGE SCALE GENOMIC DNA]</scope>
    <source>
        <strain evidence="2 3">DSM 15113</strain>
    </source>
</reference>
<evidence type="ECO:0008006" key="4">
    <source>
        <dbReference type="Google" id="ProtNLM"/>
    </source>
</evidence>
<accession>A0A5M6I620</accession>
<evidence type="ECO:0000313" key="3">
    <source>
        <dbReference type="Proteomes" id="UP000324065"/>
    </source>
</evidence>
<keyword evidence="3" id="KW-1185">Reference proteome</keyword>
<proteinExistence type="predicted"/>
<dbReference type="RefSeq" id="WP_150064219.1">
    <property type="nucleotide sequence ID" value="NZ_JACHII010000037.1"/>
</dbReference>
<sequence length="152" mass="16177">MTDAPETLYQSTQVAWPFVIAGLVLLAVVAVFAIARHQPIASLAAVAMAGILVFFSTLRVEVTRADVAVRFGPLPLVGRTIPMGRIQAVSVAHSAWWTGWGVRLIRGGMLYTAASRNVVELALPEGRRVQIGTPEPEVVRAAVEQARGPAPG</sequence>